<dbReference type="InterPro" id="IPR004563">
    <property type="entry name" value="Apolipo_AcylTrfase"/>
</dbReference>
<feature type="transmembrane region" description="Helical" evidence="9">
    <location>
        <begin position="195"/>
        <end position="216"/>
    </location>
</feature>
<keyword evidence="5 9" id="KW-0812">Transmembrane</keyword>
<dbReference type="Proteomes" id="UP001226762">
    <property type="component" value="Unassembled WGS sequence"/>
</dbReference>
<dbReference type="InterPro" id="IPR036526">
    <property type="entry name" value="C-N_Hydrolase_sf"/>
</dbReference>
<evidence type="ECO:0000256" key="8">
    <source>
        <dbReference type="ARBA" id="ARBA00023315"/>
    </source>
</evidence>
<reference evidence="11" key="1">
    <citation type="submission" date="2022-07" db="EMBL/GenBank/DDBJ databases">
        <authorList>
            <person name="Otstavnykh N."/>
            <person name="Isaeva M."/>
            <person name="Bystritskaya E."/>
        </authorList>
    </citation>
    <scope>NUCLEOTIDE SEQUENCE</scope>
    <source>
        <strain evidence="11">KCTC 52189</strain>
    </source>
</reference>
<dbReference type="GO" id="GO:0042158">
    <property type="term" value="P:lipoprotein biosynthetic process"/>
    <property type="evidence" value="ECO:0007669"/>
    <property type="project" value="InterPro"/>
</dbReference>
<dbReference type="PROSITE" id="PS50263">
    <property type="entry name" value="CN_HYDROLASE"/>
    <property type="match status" value="1"/>
</dbReference>
<feature type="transmembrane region" description="Helical" evidence="9">
    <location>
        <begin position="33"/>
        <end position="49"/>
    </location>
</feature>
<feature type="transmembrane region" description="Helical" evidence="9">
    <location>
        <begin position="61"/>
        <end position="80"/>
    </location>
</feature>
<evidence type="ECO:0000256" key="7">
    <source>
        <dbReference type="ARBA" id="ARBA00023136"/>
    </source>
</evidence>
<keyword evidence="6 9" id="KW-1133">Transmembrane helix</keyword>
<comment type="caution">
    <text evidence="11">The sequence shown here is derived from an EMBL/GenBank/DDBJ whole genome shotgun (WGS) entry which is preliminary data.</text>
</comment>
<evidence type="ECO:0000313" key="12">
    <source>
        <dbReference type="Proteomes" id="UP001226762"/>
    </source>
</evidence>
<feature type="transmembrane region" description="Helical" evidence="9">
    <location>
        <begin position="121"/>
        <end position="141"/>
    </location>
</feature>
<evidence type="ECO:0000256" key="6">
    <source>
        <dbReference type="ARBA" id="ARBA00022989"/>
    </source>
</evidence>
<comment type="subcellular location">
    <subcellularLocation>
        <location evidence="1">Cell membrane</location>
        <topology evidence="1">Multi-pass membrane protein</topology>
    </subcellularLocation>
</comment>
<evidence type="ECO:0000256" key="2">
    <source>
        <dbReference type="ARBA" id="ARBA00010065"/>
    </source>
</evidence>
<keyword evidence="4" id="KW-0808">Transferase</keyword>
<feature type="transmembrane region" description="Helical" evidence="9">
    <location>
        <begin position="86"/>
        <end position="109"/>
    </location>
</feature>
<evidence type="ECO:0000256" key="4">
    <source>
        <dbReference type="ARBA" id="ARBA00022679"/>
    </source>
</evidence>
<accession>A0AAE4B2G6</accession>
<feature type="transmembrane region" description="Helical" evidence="9">
    <location>
        <begin position="161"/>
        <end position="183"/>
    </location>
</feature>
<evidence type="ECO:0000313" key="11">
    <source>
        <dbReference type="EMBL" id="MDQ2089013.1"/>
    </source>
</evidence>
<dbReference type="EMBL" id="JANHAX010000001">
    <property type="protein sequence ID" value="MDQ2089013.1"/>
    <property type="molecule type" value="Genomic_DNA"/>
</dbReference>
<dbReference type="PANTHER" id="PTHR38686">
    <property type="entry name" value="APOLIPOPROTEIN N-ACYLTRANSFERASE"/>
    <property type="match status" value="1"/>
</dbReference>
<evidence type="ECO:0000256" key="9">
    <source>
        <dbReference type="SAM" id="Phobius"/>
    </source>
</evidence>
<evidence type="ECO:0000256" key="1">
    <source>
        <dbReference type="ARBA" id="ARBA00004651"/>
    </source>
</evidence>
<dbReference type="SUPFAM" id="SSF56317">
    <property type="entry name" value="Carbon-nitrogen hydrolase"/>
    <property type="match status" value="1"/>
</dbReference>
<keyword evidence="3" id="KW-1003">Cell membrane</keyword>
<dbReference type="CDD" id="cd07197">
    <property type="entry name" value="nitrilase"/>
    <property type="match status" value="1"/>
</dbReference>
<evidence type="ECO:0000256" key="5">
    <source>
        <dbReference type="ARBA" id="ARBA00022692"/>
    </source>
</evidence>
<keyword evidence="7 9" id="KW-0472">Membrane</keyword>
<sequence>MEHQSNRNASFAEAALLFFLGFGLFMFCRRSDFLPMIPEMIIVAPILILRFSRVLPAGRAILLTILGFILAFNVSLWGIFDMGDPVLSLAFNVIRSTIIALYYALPFVIDRLLTPRLGNRFVTTLIFPAAMTASMFLSSMPPPIDGTAAKNVFATAPLPLLQIYALAGLWGFVFFWSWLAACVNHAWAHGFRLRPTVTAAVAFAVVAGALFTWGSLRIMTAPEVPTVKVAAVVTPAEEGGPESMVQVFEDRMTSPYEPTMAQIRAMTAEAAANGAEIVAFNEFAIVVTEANHEAARAEFAKIAAENGVWLALPYGWVPETGKGANRHLLIDDTGAVRADYQKRFLLGFGDFGENAVFKKGAEIIQTADSPYGRIALSICRDMSFPDFARQAGRAGADIMLTGSHEFPKGITLNDPHRSIENGFTHIRPTYDGITYAMDAYGRVLNRMQLETGAPGIMYADVPTQGARTLYARLGDWLGWLSMALVVVFAAGAVLFGRRVGPSATGHSVA</sequence>
<dbReference type="Pfam" id="PF00795">
    <property type="entry name" value="CN_hydrolase"/>
    <property type="match status" value="1"/>
</dbReference>
<dbReference type="PANTHER" id="PTHR38686:SF1">
    <property type="entry name" value="APOLIPOPROTEIN N-ACYLTRANSFERASE"/>
    <property type="match status" value="1"/>
</dbReference>
<feature type="transmembrane region" description="Helical" evidence="9">
    <location>
        <begin position="476"/>
        <end position="496"/>
    </location>
</feature>
<dbReference type="InterPro" id="IPR003010">
    <property type="entry name" value="C-N_Hydrolase"/>
</dbReference>
<dbReference type="Gene3D" id="3.60.110.10">
    <property type="entry name" value="Carbon-nitrogen hydrolase"/>
    <property type="match status" value="1"/>
</dbReference>
<keyword evidence="12" id="KW-1185">Reference proteome</keyword>
<protein>
    <recommendedName>
        <fullName evidence="10">CN hydrolase domain-containing protein</fullName>
    </recommendedName>
</protein>
<evidence type="ECO:0000259" key="10">
    <source>
        <dbReference type="PROSITE" id="PS50263"/>
    </source>
</evidence>
<reference evidence="11" key="2">
    <citation type="submission" date="2023-02" db="EMBL/GenBank/DDBJ databases">
        <title>'Rhodoalgimonas zhirmunskyi' gen. nov., isolated from a red alga.</title>
        <authorList>
            <person name="Nedashkovskaya O.I."/>
            <person name="Otstavnykh N.Y."/>
            <person name="Bystritskaya E.P."/>
            <person name="Balabanova L.A."/>
            <person name="Isaeva M.P."/>
        </authorList>
    </citation>
    <scope>NUCLEOTIDE SEQUENCE</scope>
    <source>
        <strain evidence="11">KCTC 52189</strain>
    </source>
</reference>
<keyword evidence="8" id="KW-0012">Acyltransferase</keyword>
<dbReference type="RefSeq" id="WP_306734268.1">
    <property type="nucleotide sequence ID" value="NZ_JANHAX010000001.1"/>
</dbReference>
<evidence type="ECO:0000256" key="3">
    <source>
        <dbReference type="ARBA" id="ARBA00022475"/>
    </source>
</evidence>
<dbReference type="AlphaFoldDB" id="A0AAE4B2G6"/>
<gene>
    <name evidence="11" type="ORF">NO357_03750</name>
</gene>
<comment type="similarity">
    <text evidence="2">Belongs to the CN hydrolase family. Apolipoprotein N-acyltransferase subfamily.</text>
</comment>
<organism evidence="11 12">
    <name type="scientific">Marimonas arenosa</name>
    <dbReference type="NCBI Taxonomy" id="1795305"/>
    <lineage>
        <taxon>Bacteria</taxon>
        <taxon>Pseudomonadati</taxon>
        <taxon>Pseudomonadota</taxon>
        <taxon>Alphaproteobacteria</taxon>
        <taxon>Rhodobacterales</taxon>
        <taxon>Paracoccaceae</taxon>
        <taxon>Marimonas</taxon>
    </lineage>
</organism>
<proteinExistence type="inferred from homology"/>
<dbReference type="GO" id="GO:0005886">
    <property type="term" value="C:plasma membrane"/>
    <property type="evidence" value="ECO:0007669"/>
    <property type="project" value="UniProtKB-SubCell"/>
</dbReference>
<feature type="domain" description="CN hydrolase" evidence="10">
    <location>
        <begin position="245"/>
        <end position="463"/>
    </location>
</feature>
<dbReference type="GO" id="GO:0016410">
    <property type="term" value="F:N-acyltransferase activity"/>
    <property type="evidence" value="ECO:0007669"/>
    <property type="project" value="InterPro"/>
</dbReference>
<name>A0AAE4B2G6_9RHOB</name>
<feature type="transmembrane region" description="Helical" evidence="9">
    <location>
        <begin position="9"/>
        <end position="27"/>
    </location>
</feature>